<reference evidence="2" key="1">
    <citation type="submission" date="2014-09" db="EMBL/GenBank/DDBJ databases">
        <authorList>
            <person name="Magalhaes I.L.F."/>
            <person name="Oliveira U."/>
            <person name="Santos F.R."/>
            <person name="Vidigal T.H.D.A."/>
            <person name="Brescovit A.D."/>
            <person name="Santos A.J."/>
        </authorList>
    </citation>
    <scope>NUCLEOTIDE SEQUENCE</scope>
    <source>
        <tissue evidence="2">Shoot tissue taken approximately 20 cm above the soil surface</tissue>
    </source>
</reference>
<reference evidence="2" key="2">
    <citation type="journal article" date="2015" name="Data Brief">
        <title>Shoot transcriptome of the giant reed, Arundo donax.</title>
        <authorList>
            <person name="Barrero R.A."/>
            <person name="Guerrero F.D."/>
            <person name="Moolhuijzen P."/>
            <person name="Goolsby J.A."/>
            <person name="Tidwell J."/>
            <person name="Bellgard S.E."/>
            <person name="Bellgard M.I."/>
        </authorList>
    </citation>
    <scope>NUCLEOTIDE SEQUENCE</scope>
    <source>
        <tissue evidence="2">Shoot tissue taken approximately 20 cm above the soil surface</tissue>
    </source>
</reference>
<protein>
    <submittedName>
        <fullName evidence="2">Uncharacterized protein</fullName>
    </submittedName>
</protein>
<evidence type="ECO:0000313" key="2">
    <source>
        <dbReference type="EMBL" id="JAE00593.1"/>
    </source>
</evidence>
<feature type="compositionally biased region" description="Low complexity" evidence="1">
    <location>
        <begin position="54"/>
        <end position="68"/>
    </location>
</feature>
<dbReference type="EMBL" id="GBRH01197303">
    <property type="protein sequence ID" value="JAE00593.1"/>
    <property type="molecule type" value="Transcribed_RNA"/>
</dbReference>
<evidence type="ECO:0000256" key="1">
    <source>
        <dbReference type="SAM" id="MobiDB-lite"/>
    </source>
</evidence>
<proteinExistence type="predicted"/>
<dbReference type="AlphaFoldDB" id="A0A0A9EX64"/>
<organism evidence="2">
    <name type="scientific">Arundo donax</name>
    <name type="common">Giant reed</name>
    <name type="synonym">Donax arundinaceus</name>
    <dbReference type="NCBI Taxonomy" id="35708"/>
    <lineage>
        <taxon>Eukaryota</taxon>
        <taxon>Viridiplantae</taxon>
        <taxon>Streptophyta</taxon>
        <taxon>Embryophyta</taxon>
        <taxon>Tracheophyta</taxon>
        <taxon>Spermatophyta</taxon>
        <taxon>Magnoliopsida</taxon>
        <taxon>Liliopsida</taxon>
        <taxon>Poales</taxon>
        <taxon>Poaceae</taxon>
        <taxon>PACMAD clade</taxon>
        <taxon>Arundinoideae</taxon>
        <taxon>Arundineae</taxon>
        <taxon>Arundo</taxon>
    </lineage>
</organism>
<accession>A0A0A9EX64</accession>
<feature type="region of interest" description="Disordered" evidence="1">
    <location>
        <begin position="54"/>
        <end position="74"/>
    </location>
</feature>
<sequence>MRSGAPPLAPPYLLSPLSPCTALSILPPAPNRAAIVAGLELQIAAAAAPPLLSPAALSTTSPPRTSSPFLGRLPGAADALFPRFVAAQ</sequence>
<name>A0A0A9EX64_ARUDO</name>